<name>A0A7C9DVU4_OPUST</name>
<evidence type="ECO:0000313" key="1">
    <source>
        <dbReference type="EMBL" id="MBA4653220.1"/>
    </source>
</evidence>
<reference evidence="1" key="2">
    <citation type="submission" date="2020-07" db="EMBL/GenBank/DDBJ databases">
        <authorList>
            <person name="Vera ALvarez R."/>
            <person name="Arias-Moreno D.M."/>
            <person name="Jimenez-Jacinto V."/>
            <person name="Jimenez-Bremont J.F."/>
            <person name="Swaminathan K."/>
            <person name="Moose S.P."/>
            <person name="Guerrero-Gonzalez M.L."/>
            <person name="Marino-Ramirez L."/>
            <person name="Landsman D."/>
            <person name="Rodriguez-Kessler M."/>
            <person name="Delgado-Sanchez P."/>
        </authorList>
    </citation>
    <scope>NUCLEOTIDE SEQUENCE</scope>
    <source>
        <tissue evidence="1">Cladode</tissue>
    </source>
</reference>
<proteinExistence type="predicted"/>
<protein>
    <recommendedName>
        <fullName evidence="2">Pentatricopeptide repeat-containing protein</fullName>
    </recommendedName>
</protein>
<evidence type="ECO:0008006" key="2">
    <source>
        <dbReference type="Google" id="ProtNLM"/>
    </source>
</evidence>
<dbReference type="AlphaFoldDB" id="A0A7C9DVU4"/>
<accession>A0A7C9DVU4</accession>
<dbReference type="EMBL" id="GISG01178064">
    <property type="protein sequence ID" value="MBA4653220.1"/>
    <property type="molecule type" value="Transcribed_RNA"/>
</dbReference>
<sequence length="148" mass="16890">MILQSPLQSTAPNYPSFSSTLSHSLYFPSGSAFLYPLRLPRGRVHCSIKCSSSTSQSQVWSDGTADYERRPMLKWYVIYRRISNPAAPGVAAVLDQIEKEGKRLAKWDLISVIKRLRLFRRYKQALQVFIPFSSNGYLPFSFSLTLSF</sequence>
<reference evidence="1" key="1">
    <citation type="journal article" date="2013" name="J. Plant Res.">
        <title>Effect of fungi and light on seed germination of three Opuntia species from semiarid lands of central Mexico.</title>
        <authorList>
            <person name="Delgado-Sanchez P."/>
            <person name="Jimenez-Bremont J.F."/>
            <person name="Guerrero-Gonzalez Mde L."/>
            <person name="Flores J."/>
        </authorList>
    </citation>
    <scope>NUCLEOTIDE SEQUENCE</scope>
    <source>
        <tissue evidence="1">Cladode</tissue>
    </source>
</reference>
<organism evidence="1">
    <name type="scientific">Opuntia streptacantha</name>
    <name type="common">Prickly pear cactus</name>
    <name type="synonym">Opuntia cardona</name>
    <dbReference type="NCBI Taxonomy" id="393608"/>
    <lineage>
        <taxon>Eukaryota</taxon>
        <taxon>Viridiplantae</taxon>
        <taxon>Streptophyta</taxon>
        <taxon>Embryophyta</taxon>
        <taxon>Tracheophyta</taxon>
        <taxon>Spermatophyta</taxon>
        <taxon>Magnoliopsida</taxon>
        <taxon>eudicotyledons</taxon>
        <taxon>Gunneridae</taxon>
        <taxon>Pentapetalae</taxon>
        <taxon>Caryophyllales</taxon>
        <taxon>Cactineae</taxon>
        <taxon>Cactaceae</taxon>
        <taxon>Opuntioideae</taxon>
        <taxon>Opuntia</taxon>
    </lineage>
</organism>